<dbReference type="Proteomes" id="UP000589036">
    <property type="component" value="Unassembled WGS sequence"/>
</dbReference>
<dbReference type="AlphaFoldDB" id="A0A852TRH6"/>
<evidence type="ECO:0000313" key="2">
    <source>
        <dbReference type="Proteomes" id="UP000589036"/>
    </source>
</evidence>
<dbReference type="Pfam" id="PF12028">
    <property type="entry name" value="DUF3515"/>
    <property type="match status" value="1"/>
</dbReference>
<name>A0A852TRH6_9ACTN</name>
<proteinExistence type="predicted"/>
<accession>A0A852TRH6</accession>
<keyword evidence="2" id="KW-1185">Reference proteome</keyword>
<evidence type="ECO:0008006" key="3">
    <source>
        <dbReference type="Google" id="ProtNLM"/>
    </source>
</evidence>
<gene>
    <name evidence="1" type="ORF">HDA32_001017</name>
</gene>
<reference evidence="1 2" key="1">
    <citation type="submission" date="2020-07" db="EMBL/GenBank/DDBJ databases">
        <title>Sequencing the genomes of 1000 actinobacteria strains.</title>
        <authorList>
            <person name="Klenk H.-P."/>
        </authorList>
    </citation>
    <scope>NUCLEOTIDE SEQUENCE [LARGE SCALE GENOMIC DNA]</scope>
    <source>
        <strain evidence="1 2">CXB654</strain>
    </source>
</reference>
<dbReference type="EMBL" id="JACCCC010000001">
    <property type="protein sequence ID" value="NYE45897.1"/>
    <property type="molecule type" value="Genomic_DNA"/>
</dbReference>
<sequence>MRRAATGGALVGLMLLAGCSSDVEMPAPAPGDQAAESCRALMAGLPDSLYGQERVTVRPDPEFAAAWGSPAIALRCGVQRPEGLRPDSQLTVVNDVAWLPQPTDRPTLYTAVGHQAYVEMTIPPSYSPPADALIEISDLITENVPALPAGEL</sequence>
<protein>
    <recommendedName>
        <fullName evidence="3">DUF3515 domain-containing protein</fullName>
    </recommendedName>
</protein>
<organism evidence="1 2">
    <name type="scientific">Spinactinospora alkalitolerans</name>
    <dbReference type="NCBI Taxonomy" id="687207"/>
    <lineage>
        <taxon>Bacteria</taxon>
        <taxon>Bacillati</taxon>
        <taxon>Actinomycetota</taxon>
        <taxon>Actinomycetes</taxon>
        <taxon>Streptosporangiales</taxon>
        <taxon>Nocardiopsidaceae</taxon>
        <taxon>Spinactinospora</taxon>
    </lineage>
</organism>
<comment type="caution">
    <text evidence="1">The sequence shown here is derived from an EMBL/GenBank/DDBJ whole genome shotgun (WGS) entry which is preliminary data.</text>
</comment>
<evidence type="ECO:0000313" key="1">
    <source>
        <dbReference type="EMBL" id="NYE45897.1"/>
    </source>
</evidence>
<dbReference type="InterPro" id="IPR021903">
    <property type="entry name" value="DUF3515"/>
</dbReference>
<dbReference type="PROSITE" id="PS51257">
    <property type="entry name" value="PROKAR_LIPOPROTEIN"/>
    <property type="match status" value="1"/>
</dbReference>
<dbReference type="RefSeq" id="WP_179642071.1">
    <property type="nucleotide sequence ID" value="NZ_BAAAYY010000024.1"/>
</dbReference>